<name>A0A4Q9MBG7_9APHY</name>
<evidence type="ECO:0000313" key="4">
    <source>
        <dbReference type="EMBL" id="TBU23001.1"/>
    </source>
</evidence>
<dbReference type="OrthoDB" id="2444174at2759"/>
<organism evidence="4">
    <name type="scientific">Dichomitus squalens</name>
    <dbReference type="NCBI Taxonomy" id="114155"/>
    <lineage>
        <taxon>Eukaryota</taxon>
        <taxon>Fungi</taxon>
        <taxon>Dikarya</taxon>
        <taxon>Basidiomycota</taxon>
        <taxon>Agaricomycotina</taxon>
        <taxon>Agaricomycetes</taxon>
        <taxon>Polyporales</taxon>
        <taxon>Polyporaceae</taxon>
        <taxon>Dichomitus</taxon>
    </lineage>
</organism>
<proteinExistence type="predicted"/>
<feature type="region of interest" description="Disordered" evidence="2">
    <location>
        <begin position="351"/>
        <end position="387"/>
    </location>
</feature>
<dbReference type="PANTHER" id="PTHR39468">
    <property type="entry name" value="CHROMOSOME 7, WHOLE GENOME SHOTGUN SEQUENCE"/>
    <property type="match status" value="1"/>
</dbReference>
<dbReference type="EMBL" id="ML143519">
    <property type="protein sequence ID" value="TBU23001.1"/>
    <property type="molecule type" value="Genomic_DNA"/>
</dbReference>
<dbReference type="PANTHER" id="PTHR39468:SF1">
    <property type="entry name" value="MTF2-LIKE C-TERMINAL DOMAIN-CONTAINING PROTEIN"/>
    <property type="match status" value="1"/>
</dbReference>
<dbReference type="Pfam" id="PF19189">
    <property type="entry name" value="Mtf2"/>
    <property type="match status" value="1"/>
</dbReference>
<feature type="region of interest" description="Disordered" evidence="2">
    <location>
        <begin position="399"/>
        <end position="421"/>
    </location>
</feature>
<feature type="compositionally biased region" description="Polar residues" evidence="2">
    <location>
        <begin position="203"/>
        <end position="218"/>
    </location>
</feature>
<gene>
    <name evidence="4" type="ORF">BD311DRAFT_791919</name>
</gene>
<dbReference type="InterPro" id="IPR043837">
    <property type="entry name" value="Mtf2-like_C"/>
</dbReference>
<evidence type="ECO:0000256" key="1">
    <source>
        <dbReference type="SAM" id="Coils"/>
    </source>
</evidence>
<feature type="region of interest" description="Disordered" evidence="2">
    <location>
        <begin position="193"/>
        <end position="218"/>
    </location>
</feature>
<evidence type="ECO:0000256" key="2">
    <source>
        <dbReference type="SAM" id="MobiDB-lite"/>
    </source>
</evidence>
<keyword evidence="1" id="KW-0175">Coiled coil</keyword>
<dbReference type="AlphaFoldDB" id="A0A4Q9MBG7"/>
<sequence length="421" mass="47985">MLARQSFTRVCPCVGGRCLTASFSGLREVGRQEFRRRDFSTASNPLRPNSIFSPEADPWDEIFDDIKDMPRVQPPPTVNPRSLKSASIGRVNSQDIRKVAMTRQESVRFSEMFDSIFKPNSSAAATGGIGEVPGDSPVADQLRTARRLRWTSDADQELDRKKEEMELCESDLQLLEWAMREVFGESERYAEAAARTSSESRPFSVSTKKSTPDASSDLNLPLQPLSYPHLLAALMRTFRDKYRDPHLTLAMFDHARNLSIASFVFGCTTPAYNELIETRWRCFRDLRGVTDALEEMRVNGIEMDGRTRMLAETIRREVGERTLWQEESSLGSGEVWEMVARIERLTVVETPKTKTKRQSITATSASTKPTEHAPARRSRRWGADQEMWKREALDSDARDNWGFDKWAPKKTRPAQKRPLLL</sequence>
<accession>A0A4Q9MBG7</accession>
<protein>
    <recommendedName>
        <fullName evidence="3">Mtf2-like C-terminal domain-containing protein</fullName>
    </recommendedName>
</protein>
<feature type="coiled-coil region" evidence="1">
    <location>
        <begin position="151"/>
        <end position="178"/>
    </location>
</feature>
<dbReference type="GO" id="GO:0005739">
    <property type="term" value="C:mitochondrion"/>
    <property type="evidence" value="ECO:0007669"/>
    <property type="project" value="InterPro"/>
</dbReference>
<dbReference type="Proteomes" id="UP000292957">
    <property type="component" value="Unassembled WGS sequence"/>
</dbReference>
<dbReference type="InterPro" id="IPR040009">
    <property type="entry name" value="Mtf2/C5D6.12-like"/>
</dbReference>
<feature type="compositionally biased region" description="Polar residues" evidence="2">
    <location>
        <begin position="358"/>
        <end position="368"/>
    </location>
</feature>
<feature type="domain" description="Mtf2-like C-terminal" evidence="3">
    <location>
        <begin position="155"/>
        <end position="344"/>
    </location>
</feature>
<evidence type="ECO:0000259" key="3">
    <source>
        <dbReference type="Pfam" id="PF19189"/>
    </source>
</evidence>
<reference evidence="4" key="1">
    <citation type="submission" date="2019-01" db="EMBL/GenBank/DDBJ databases">
        <title>Draft genome sequences of three monokaryotic isolates of the white-rot basidiomycete fungus Dichomitus squalens.</title>
        <authorList>
            <consortium name="DOE Joint Genome Institute"/>
            <person name="Lopez S.C."/>
            <person name="Andreopoulos B."/>
            <person name="Pangilinan J."/>
            <person name="Lipzen A."/>
            <person name="Riley R."/>
            <person name="Ahrendt S."/>
            <person name="Ng V."/>
            <person name="Barry K."/>
            <person name="Daum C."/>
            <person name="Grigoriev I.V."/>
            <person name="Hilden K.S."/>
            <person name="Makela M.R."/>
            <person name="de Vries R.P."/>
        </authorList>
    </citation>
    <scope>NUCLEOTIDE SEQUENCE [LARGE SCALE GENOMIC DNA]</scope>
    <source>
        <strain evidence="4">OM18370.1</strain>
    </source>
</reference>